<protein>
    <submittedName>
        <fullName evidence="2">Uncharacterized protein</fullName>
    </submittedName>
</protein>
<feature type="transmembrane region" description="Helical" evidence="1">
    <location>
        <begin position="12"/>
        <end position="35"/>
    </location>
</feature>
<evidence type="ECO:0000313" key="3">
    <source>
        <dbReference type="Proteomes" id="UP000191116"/>
    </source>
</evidence>
<reference evidence="2 3" key="1">
    <citation type="submission" date="2017-02" db="EMBL/GenBank/DDBJ databases">
        <authorList>
            <person name="Peterson S.W."/>
        </authorList>
    </citation>
    <scope>NUCLEOTIDE SEQUENCE [LARGE SCALE GENOMIC DNA]</scope>
    <source>
        <strain evidence="2 3">CECT 9189</strain>
    </source>
</reference>
<proteinExistence type="predicted"/>
<name>A0A1T4UVK3_9GAMM</name>
<dbReference type="AlphaFoldDB" id="A0A1T4UVK3"/>
<dbReference type="EMBL" id="FUWP01000034">
    <property type="protein sequence ID" value="SKA56441.1"/>
    <property type="molecule type" value="Genomic_DNA"/>
</dbReference>
<keyword evidence="1" id="KW-1133">Transmembrane helix</keyword>
<gene>
    <name evidence="2" type="ORF">CZ814_03753</name>
</gene>
<evidence type="ECO:0000313" key="2">
    <source>
        <dbReference type="EMBL" id="SKA56441.1"/>
    </source>
</evidence>
<keyword evidence="1" id="KW-0472">Membrane</keyword>
<organism evidence="2 3">
    <name type="scientific">Photobacterium toruni</name>
    <dbReference type="NCBI Taxonomy" id="1935446"/>
    <lineage>
        <taxon>Bacteria</taxon>
        <taxon>Pseudomonadati</taxon>
        <taxon>Pseudomonadota</taxon>
        <taxon>Gammaproteobacteria</taxon>
        <taxon>Vibrionales</taxon>
        <taxon>Vibrionaceae</taxon>
        <taxon>Photobacterium</taxon>
    </lineage>
</organism>
<dbReference type="RefSeq" id="WP_235867004.1">
    <property type="nucleotide sequence ID" value="NZ_AP024858.1"/>
</dbReference>
<sequence>MPTKPTSITHLILITIAANTMMLILTALYVLLAVISNDANAEIESESQWPIDLPWQQSDENELPEIQPFELPTLKGESPDFHTAIPALQNAPRVNPDHIYQVITRCYPEKTKFKIDVNLVAGMRSSIDQYDSSDWPDITDHYVGIVGEMPLYSTTEQAREREWEHKRRVGTASQVAAFVQALANRNHAYREMGIYLAMEARSQARVKQGIANITEQIGFLEKVATAQRDILNHEAKVIENRLALISMCDTDSSKHVNTYLKKIAYLPPSQAKTNKQQ</sequence>
<accession>A0A1T4UVK3</accession>
<evidence type="ECO:0000256" key="1">
    <source>
        <dbReference type="SAM" id="Phobius"/>
    </source>
</evidence>
<keyword evidence="1" id="KW-0812">Transmembrane</keyword>
<dbReference type="Proteomes" id="UP000191116">
    <property type="component" value="Unassembled WGS sequence"/>
</dbReference>